<feature type="non-terminal residue" evidence="1">
    <location>
        <position position="1"/>
    </location>
</feature>
<organism evidence="1 2">
    <name type="scientific">Diploptera punctata</name>
    <name type="common">Pacific beetle cockroach</name>
    <dbReference type="NCBI Taxonomy" id="6984"/>
    <lineage>
        <taxon>Eukaryota</taxon>
        <taxon>Metazoa</taxon>
        <taxon>Ecdysozoa</taxon>
        <taxon>Arthropoda</taxon>
        <taxon>Hexapoda</taxon>
        <taxon>Insecta</taxon>
        <taxon>Pterygota</taxon>
        <taxon>Neoptera</taxon>
        <taxon>Polyneoptera</taxon>
        <taxon>Dictyoptera</taxon>
        <taxon>Blattodea</taxon>
        <taxon>Blaberoidea</taxon>
        <taxon>Blaberidae</taxon>
        <taxon>Diplopterinae</taxon>
        <taxon>Diploptera</taxon>
    </lineage>
</organism>
<dbReference type="Proteomes" id="UP001233999">
    <property type="component" value="Unassembled WGS sequence"/>
</dbReference>
<comment type="caution">
    <text evidence="1">The sequence shown here is derived from an EMBL/GenBank/DDBJ whole genome shotgun (WGS) entry which is preliminary data.</text>
</comment>
<reference evidence="1" key="2">
    <citation type="submission" date="2023-05" db="EMBL/GenBank/DDBJ databases">
        <authorList>
            <person name="Fouks B."/>
        </authorList>
    </citation>
    <scope>NUCLEOTIDE SEQUENCE</scope>
    <source>
        <strain evidence="1">Stay&amp;Tobe</strain>
        <tissue evidence="1">Testes</tissue>
    </source>
</reference>
<name>A0AAD7ZC83_DIPPU</name>
<sequence length="58" mass="6807">SMDKPTRMKDFCDRDVSATEYDYRVIQGYFIYNLTGTRRFACARFGVSQPALPLHKLR</sequence>
<reference evidence="1" key="1">
    <citation type="journal article" date="2023" name="IScience">
        <title>Live-bearing cockroach genome reveals convergent evolutionary mechanisms linked to viviparity in insects and beyond.</title>
        <authorList>
            <person name="Fouks B."/>
            <person name="Harrison M.C."/>
            <person name="Mikhailova A.A."/>
            <person name="Marchal E."/>
            <person name="English S."/>
            <person name="Carruthers M."/>
            <person name="Jennings E.C."/>
            <person name="Chiamaka E.L."/>
            <person name="Frigard R.A."/>
            <person name="Pippel M."/>
            <person name="Attardo G.M."/>
            <person name="Benoit J.B."/>
            <person name="Bornberg-Bauer E."/>
            <person name="Tobe S.S."/>
        </authorList>
    </citation>
    <scope>NUCLEOTIDE SEQUENCE</scope>
    <source>
        <strain evidence="1">Stay&amp;Tobe</strain>
    </source>
</reference>
<evidence type="ECO:0000313" key="2">
    <source>
        <dbReference type="Proteomes" id="UP001233999"/>
    </source>
</evidence>
<protein>
    <submittedName>
        <fullName evidence="1">Uncharacterized protein</fullName>
    </submittedName>
</protein>
<dbReference type="AlphaFoldDB" id="A0AAD7ZC83"/>
<feature type="non-terminal residue" evidence="1">
    <location>
        <position position="58"/>
    </location>
</feature>
<dbReference type="EMBL" id="JASPKZ010009084">
    <property type="protein sequence ID" value="KAJ9578030.1"/>
    <property type="molecule type" value="Genomic_DNA"/>
</dbReference>
<keyword evidence="2" id="KW-1185">Reference proteome</keyword>
<gene>
    <name evidence="1" type="ORF">L9F63_025109</name>
</gene>
<proteinExistence type="predicted"/>
<evidence type="ECO:0000313" key="1">
    <source>
        <dbReference type="EMBL" id="KAJ9578030.1"/>
    </source>
</evidence>
<accession>A0AAD7ZC83</accession>